<dbReference type="InterPro" id="IPR009057">
    <property type="entry name" value="Homeodomain-like_sf"/>
</dbReference>
<feature type="DNA-binding region" description="H-T-H motif" evidence="2">
    <location>
        <begin position="41"/>
        <end position="60"/>
    </location>
</feature>
<evidence type="ECO:0000256" key="1">
    <source>
        <dbReference type="ARBA" id="ARBA00023125"/>
    </source>
</evidence>
<dbReference type="EMBL" id="QFPN01000011">
    <property type="protein sequence ID" value="PZQ11539.1"/>
    <property type="molecule type" value="Genomic_DNA"/>
</dbReference>
<name>A0A2W5K6H3_ANCNO</name>
<dbReference type="Gene3D" id="1.10.357.10">
    <property type="entry name" value="Tetracycline Repressor, domain 2"/>
    <property type="match status" value="1"/>
</dbReference>
<dbReference type="Proteomes" id="UP000249577">
    <property type="component" value="Unassembled WGS sequence"/>
</dbReference>
<gene>
    <name evidence="4" type="ORF">DI565_17505</name>
</gene>
<protein>
    <submittedName>
        <fullName evidence="4">TetR family transcriptional regulator</fullName>
    </submittedName>
</protein>
<accession>A0A2W5K6H3</accession>
<dbReference type="AlphaFoldDB" id="A0A2W5K6H3"/>
<dbReference type="GO" id="GO:0003677">
    <property type="term" value="F:DNA binding"/>
    <property type="evidence" value="ECO:0007669"/>
    <property type="project" value="UniProtKB-UniRule"/>
</dbReference>
<feature type="domain" description="HTH tetR-type" evidence="3">
    <location>
        <begin position="16"/>
        <end position="78"/>
    </location>
</feature>
<keyword evidence="1 2" id="KW-0238">DNA-binding</keyword>
<sequence length="211" mass="22790">MTRNKTQANPTAARGEPLRQRVMDAAERLLRRGRRGKADFSMRDLASEAGVSFATPFNQFGSKAAIMHALSGRRIDTMAKRFAEMSPPADAAARVLLAIDTAVEVMLEEPEINRAVMGWIGTAGPSPGKVMTHSTTLWSLALGAGDGLIAASRQKALRCLPEQLAFAFRGVLSFWTAGELPDEALASNAREIAKTLLFGFAERPLFRDSAS</sequence>
<organism evidence="4 5">
    <name type="scientific">Ancylobacter novellus</name>
    <name type="common">Thiobacillus novellus</name>
    <dbReference type="NCBI Taxonomy" id="921"/>
    <lineage>
        <taxon>Bacteria</taxon>
        <taxon>Pseudomonadati</taxon>
        <taxon>Pseudomonadota</taxon>
        <taxon>Alphaproteobacteria</taxon>
        <taxon>Hyphomicrobiales</taxon>
        <taxon>Xanthobacteraceae</taxon>
        <taxon>Ancylobacter</taxon>
    </lineage>
</organism>
<proteinExistence type="predicted"/>
<dbReference type="SUPFAM" id="SSF46689">
    <property type="entry name" value="Homeodomain-like"/>
    <property type="match status" value="1"/>
</dbReference>
<evidence type="ECO:0000256" key="2">
    <source>
        <dbReference type="PROSITE-ProRule" id="PRU00335"/>
    </source>
</evidence>
<dbReference type="PROSITE" id="PS50977">
    <property type="entry name" value="HTH_TETR_2"/>
    <property type="match status" value="1"/>
</dbReference>
<dbReference type="InterPro" id="IPR001647">
    <property type="entry name" value="HTH_TetR"/>
</dbReference>
<dbReference type="Pfam" id="PF00440">
    <property type="entry name" value="TetR_N"/>
    <property type="match status" value="1"/>
</dbReference>
<evidence type="ECO:0000313" key="5">
    <source>
        <dbReference type="Proteomes" id="UP000249577"/>
    </source>
</evidence>
<reference evidence="4 5" key="1">
    <citation type="submission" date="2017-08" db="EMBL/GenBank/DDBJ databases">
        <title>Infants hospitalized years apart are colonized by the same room-sourced microbial strains.</title>
        <authorList>
            <person name="Brooks B."/>
            <person name="Olm M.R."/>
            <person name="Firek B.A."/>
            <person name="Baker R."/>
            <person name="Thomas B.C."/>
            <person name="Morowitz M.J."/>
            <person name="Banfield J.F."/>
        </authorList>
    </citation>
    <scope>NUCLEOTIDE SEQUENCE [LARGE SCALE GENOMIC DNA]</scope>
    <source>
        <strain evidence="4">S2_005_003_R2_43</strain>
    </source>
</reference>
<evidence type="ECO:0000313" key="4">
    <source>
        <dbReference type="EMBL" id="PZQ11539.1"/>
    </source>
</evidence>
<evidence type="ECO:0000259" key="3">
    <source>
        <dbReference type="PROSITE" id="PS50977"/>
    </source>
</evidence>
<comment type="caution">
    <text evidence="4">The sequence shown here is derived from an EMBL/GenBank/DDBJ whole genome shotgun (WGS) entry which is preliminary data.</text>
</comment>